<evidence type="ECO:0000256" key="9">
    <source>
        <dbReference type="ARBA" id="ARBA00023239"/>
    </source>
</evidence>
<proteinExistence type="inferred from homology"/>
<dbReference type="InterPro" id="IPR020625">
    <property type="entry name" value="Schiff_base-form_aldolases_AS"/>
</dbReference>
<keyword evidence="9 12" id="KW-0456">Lyase</keyword>
<evidence type="ECO:0000256" key="13">
    <source>
        <dbReference type="PIRNR" id="PIRNR001365"/>
    </source>
</evidence>
<dbReference type="Pfam" id="PF00701">
    <property type="entry name" value="DHDPS"/>
    <property type="match status" value="1"/>
</dbReference>
<dbReference type="InterPro" id="IPR005263">
    <property type="entry name" value="DapA"/>
</dbReference>
<comment type="similarity">
    <text evidence="3 12 13">Belongs to the DapA family.</text>
</comment>
<keyword evidence="15" id="KW-1185">Reference proteome</keyword>
<dbReference type="CDD" id="cd00950">
    <property type="entry name" value="DHDPS"/>
    <property type="match status" value="1"/>
</dbReference>
<dbReference type="PROSITE" id="PS00666">
    <property type="entry name" value="DHDPS_2"/>
    <property type="match status" value="1"/>
</dbReference>
<dbReference type="SMART" id="SM01130">
    <property type="entry name" value="DHDPS"/>
    <property type="match status" value="1"/>
</dbReference>
<keyword evidence="7 12" id="KW-0220">Diaminopimelate biosynthesis</keyword>
<reference evidence="14 15" key="1">
    <citation type="submission" date="2020-03" db="EMBL/GenBank/DDBJ databases">
        <title>Cyclobacterium plantarum sp. nov., a marine bacterium isolated from a coastal-marine wetland.</title>
        <authorList>
            <person name="Sanchez-Porro C."/>
            <person name="Ventosa A."/>
            <person name="Amoozegar M."/>
        </authorList>
    </citation>
    <scope>NUCLEOTIDE SEQUENCE [LARGE SCALE GENOMIC DNA]</scope>
    <source>
        <strain evidence="14 15">GBPx2</strain>
    </source>
</reference>
<comment type="function">
    <text evidence="1 12">Catalyzes the condensation of (S)-aspartate-beta-semialdehyde [(S)-ASA] and pyruvate to 4-hydroxy-tetrahydrodipicolinate (HTPA).</text>
</comment>
<comment type="subunit">
    <text evidence="12">Homotetramer; dimer of dimers.</text>
</comment>
<evidence type="ECO:0000256" key="10">
    <source>
        <dbReference type="ARBA" id="ARBA00023270"/>
    </source>
</evidence>
<evidence type="ECO:0000256" key="6">
    <source>
        <dbReference type="ARBA" id="ARBA00022605"/>
    </source>
</evidence>
<dbReference type="PANTHER" id="PTHR12128">
    <property type="entry name" value="DIHYDRODIPICOLINATE SYNTHASE"/>
    <property type="match status" value="1"/>
</dbReference>
<name>A0ABX0H9U1_9BACT</name>
<dbReference type="Gene3D" id="3.20.20.70">
    <property type="entry name" value="Aldolase class I"/>
    <property type="match status" value="1"/>
</dbReference>
<comment type="catalytic activity">
    <reaction evidence="11 12">
        <text>L-aspartate 4-semialdehyde + pyruvate = (2S,4S)-4-hydroxy-2,3,4,5-tetrahydrodipicolinate + H2O + H(+)</text>
        <dbReference type="Rhea" id="RHEA:34171"/>
        <dbReference type="ChEBI" id="CHEBI:15361"/>
        <dbReference type="ChEBI" id="CHEBI:15377"/>
        <dbReference type="ChEBI" id="CHEBI:15378"/>
        <dbReference type="ChEBI" id="CHEBI:67139"/>
        <dbReference type="ChEBI" id="CHEBI:537519"/>
        <dbReference type="EC" id="4.3.3.7"/>
    </reaction>
</comment>
<protein>
    <recommendedName>
        <fullName evidence="4 12">4-hydroxy-tetrahydrodipicolinate synthase</fullName>
        <shortName evidence="12">HTPA synthase</shortName>
        <ecNumber evidence="4 12">4.3.3.7</ecNumber>
    </recommendedName>
</protein>
<feature type="site" description="Part of a proton relay during catalysis" evidence="12">
    <location>
        <position position="46"/>
    </location>
</feature>
<evidence type="ECO:0000256" key="7">
    <source>
        <dbReference type="ARBA" id="ARBA00022915"/>
    </source>
</evidence>
<feature type="binding site" evidence="12">
    <location>
        <position position="205"/>
    </location>
    <ligand>
        <name>pyruvate</name>
        <dbReference type="ChEBI" id="CHEBI:15361"/>
    </ligand>
</feature>
<dbReference type="PIRSF" id="PIRSF001365">
    <property type="entry name" value="DHDPS"/>
    <property type="match status" value="1"/>
</dbReference>
<keyword evidence="5 12" id="KW-0963">Cytoplasm</keyword>
<evidence type="ECO:0000313" key="15">
    <source>
        <dbReference type="Proteomes" id="UP000649799"/>
    </source>
</evidence>
<sequence length="297" mass="32638">MEKFKGTGVALVTPFYEDGTIDFPALEKVIEHVIHGNVDYLVVQGTTGESATLSETEKMQVLAFTKKVNRSRLPIVYGLGGNNTQNVLNEMEKIDFSDIDAILSVSPYYNKPSQPGIIAHYSKIADHCPVPVILYNVPGRTASNLTYQTSLKLAQHPNIVGVKEASGNLEQCMRIAKDKPDDFLLISGDDMITTLMRSIGAEGVISVIANAYPEIMGSIIHGNATYSKKGTFSLLEINPLMYEESNPVGVKCLMKHLGICEDHVRLPLLKASPDLSQRIKTAAEKVNTKQFYSPHLE</sequence>
<dbReference type="SUPFAM" id="SSF51569">
    <property type="entry name" value="Aldolase"/>
    <property type="match status" value="1"/>
</dbReference>
<keyword evidence="6 12" id="KW-0028">Amino-acid biosynthesis</keyword>
<dbReference type="InterPro" id="IPR013785">
    <property type="entry name" value="Aldolase_TIM"/>
</dbReference>
<feature type="active site" description="Schiff-base intermediate with substrate" evidence="12">
    <location>
        <position position="163"/>
    </location>
</feature>
<accession>A0ABX0H9U1</accession>
<evidence type="ECO:0000256" key="4">
    <source>
        <dbReference type="ARBA" id="ARBA00012086"/>
    </source>
</evidence>
<dbReference type="NCBIfam" id="TIGR00674">
    <property type="entry name" value="dapA"/>
    <property type="match status" value="1"/>
</dbReference>
<dbReference type="InterPro" id="IPR002220">
    <property type="entry name" value="DapA-like"/>
</dbReference>
<gene>
    <name evidence="12" type="primary">dapA</name>
    <name evidence="14" type="ORF">G9Q97_17785</name>
</gene>
<evidence type="ECO:0000256" key="3">
    <source>
        <dbReference type="ARBA" id="ARBA00007592"/>
    </source>
</evidence>
<comment type="caution">
    <text evidence="14">The sequence shown here is derived from an EMBL/GenBank/DDBJ whole genome shotgun (WGS) entry which is preliminary data.</text>
</comment>
<organism evidence="14 15">
    <name type="scientific">Cyclobacterium plantarum</name>
    <dbReference type="NCBI Taxonomy" id="2716263"/>
    <lineage>
        <taxon>Bacteria</taxon>
        <taxon>Pseudomonadati</taxon>
        <taxon>Bacteroidota</taxon>
        <taxon>Cytophagia</taxon>
        <taxon>Cytophagales</taxon>
        <taxon>Cyclobacteriaceae</taxon>
        <taxon>Cyclobacterium</taxon>
    </lineage>
</organism>
<comment type="subcellular location">
    <subcellularLocation>
        <location evidence="12">Cytoplasm</location>
    </subcellularLocation>
</comment>
<comment type="caution">
    <text evidence="12">Was originally thought to be a dihydrodipicolinate synthase (DHDPS), catalyzing the condensation of (S)-aspartate-beta-semialdehyde [(S)-ASA] and pyruvate to dihydrodipicolinate (DHDP). However, it was shown in E.coli that the product of the enzymatic reaction is not dihydrodipicolinate but in fact (4S)-4-hydroxy-2,3,4,5-tetrahydro-(2S)-dipicolinic acid (HTPA), and that the consecutive dehydration reaction leading to DHDP is not spontaneous but catalyzed by DapB.</text>
</comment>
<evidence type="ECO:0000256" key="1">
    <source>
        <dbReference type="ARBA" id="ARBA00003294"/>
    </source>
</evidence>
<evidence type="ECO:0000256" key="11">
    <source>
        <dbReference type="ARBA" id="ARBA00047836"/>
    </source>
</evidence>
<evidence type="ECO:0000256" key="5">
    <source>
        <dbReference type="ARBA" id="ARBA00022490"/>
    </source>
</evidence>
<feature type="site" description="Part of a proton relay during catalysis" evidence="12">
    <location>
        <position position="109"/>
    </location>
</feature>
<evidence type="ECO:0000256" key="12">
    <source>
        <dbReference type="HAMAP-Rule" id="MF_00418"/>
    </source>
</evidence>
<evidence type="ECO:0000256" key="8">
    <source>
        <dbReference type="ARBA" id="ARBA00023154"/>
    </source>
</evidence>
<dbReference type="PRINTS" id="PR00146">
    <property type="entry name" value="DHPICSNTHASE"/>
</dbReference>
<dbReference type="HAMAP" id="MF_00418">
    <property type="entry name" value="DapA"/>
    <property type="match status" value="1"/>
</dbReference>
<dbReference type="Proteomes" id="UP000649799">
    <property type="component" value="Unassembled WGS sequence"/>
</dbReference>
<evidence type="ECO:0000313" key="14">
    <source>
        <dbReference type="EMBL" id="NHE58665.1"/>
    </source>
</evidence>
<dbReference type="GO" id="GO:0008840">
    <property type="term" value="F:4-hydroxy-tetrahydrodipicolinate synthase activity"/>
    <property type="evidence" value="ECO:0007669"/>
    <property type="project" value="UniProtKB-EC"/>
</dbReference>
<comment type="pathway">
    <text evidence="2 12">Amino-acid biosynthesis; L-lysine biosynthesis via DAP pathway; (S)-tetrahydrodipicolinate from L-aspartate: step 3/4.</text>
</comment>
<keyword evidence="8 12" id="KW-0457">Lysine biosynthesis</keyword>
<dbReference type="RefSeq" id="WP_166149268.1">
    <property type="nucleotide sequence ID" value="NZ_JAANYN010000008.1"/>
</dbReference>
<evidence type="ECO:0000256" key="2">
    <source>
        <dbReference type="ARBA" id="ARBA00005120"/>
    </source>
</evidence>
<keyword evidence="10 12" id="KW-0704">Schiff base</keyword>
<dbReference type="EC" id="4.3.3.7" evidence="4 12"/>
<feature type="active site" description="Proton donor/acceptor" evidence="12">
    <location>
        <position position="135"/>
    </location>
</feature>
<feature type="binding site" evidence="12">
    <location>
        <position position="47"/>
    </location>
    <ligand>
        <name>pyruvate</name>
        <dbReference type="ChEBI" id="CHEBI:15361"/>
    </ligand>
</feature>
<dbReference type="PANTHER" id="PTHR12128:SF66">
    <property type="entry name" value="4-HYDROXY-2-OXOGLUTARATE ALDOLASE, MITOCHONDRIAL"/>
    <property type="match status" value="1"/>
</dbReference>
<dbReference type="EMBL" id="JAANYN010000008">
    <property type="protein sequence ID" value="NHE58665.1"/>
    <property type="molecule type" value="Genomic_DNA"/>
</dbReference>